<feature type="compositionally biased region" description="Basic and acidic residues" evidence="1">
    <location>
        <begin position="108"/>
        <end position="128"/>
    </location>
</feature>
<dbReference type="Pfam" id="PF00069">
    <property type="entry name" value="Pkinase"/>
    <property type="match status" value="1"/>
</dbReference>
<evidence type="ECO:0000313" key="3">
    <source>
        <dbReference type="Proteomes" id="UP000050795"/>
    </source>
</evidence>
<feature type="region of interest" description="Disordered" evidence="1">
    <location>
        <begin position="2667"/>
        <end position="2732"/>
    </location>
</feature>
<feature type="compositionally biased region" description="Low complexity" evidence="1">
    <location>
        <begin position="1748"/>
        <end position="1759"/>
    </location>
</feature>
<protein>
    <recommendedName>
        <fullName evidence="2">Protein kinase domain-containing protein</fullName>
    </recommendedName>
</protein>
<dbReference type="WBParaSite" id="TREG1_49930.1">
    <property type="protein sequence ID" value="TREG1_49930.1"/>
    <property type="gene ID" value="TREG1_49930"/>
</dbReference>
<feature type="compositionally biased region" description="Polar residues" evidence="1">
    <location>
        <begin position="2722"/>
        <end position="2732"/>
    </location>
</feature>
<feature type="compositionally biased region" description="Low complexity" evidence="1">
    <location>
        <begin position="2494"/>
        <end position="2505"/>
    </location>
</feature>
<feature type="domain" description="Protein kinase" evidence="2">
    <location>
        <begin position="153"/>
        <end position="430"/>
    </location>
</feature>
<feature type="compositionally biased region" description="Pro residues" evidence="1">
    <location>
        <begin position="744"/>
        <end position="754"/>
    </location>
</feature>
<evidence type="ECO:0000313" key="4">
    <source>
        <dbReference type="WBParaSite" id="TREG1_49930.1"/>
    </source>
</evidence>
<feature type="region of interest" description="Disordered" evidence="1">
    <location>
        <begin position="2029"/>
        <end position="2050"/>
    </location>
</feature>
<feature type="region of interest" description="Disordered" evidence="1">
    <location>
        <begin position="2113"/>
        <end position="2142"/>
    </location>
</feature>
<feature type="region of interest" description="Disordered" evidence="1">
    <location>
        <begin position="1858"/>
        <end position="1900"/>
    </location>
</feature>
<name>A0AA85JQ04_TRIRE</name>
<feature type="region of interest" description="Disordered" evidence="1">
    <location>
        <begin position="1139"/>
        <end position="1201"/>
    </location>
</feature>
<feature type="compositionally biased region" description="Polar residues" evidence="1">
    <location>
        <begin position="2029"/>
        <end position="2042"/>
    </location>
</feature>
<feature type="compositionally biased region" description="Low complexity" evidence="1">
    <location>
        <begin position="2306"/>
        <end position="2379"/>
    </location>
</feature>
<feature type="region of interest" description="Disordered" evidence="1">
    <location>
        <begin position="2494"/>
        <end position="2533"/>
    </location>
</feature>
<feature type="region of interest" description="Disordered" evidence="1">
    <location>
        <begin position="738"/>
        <end position="782"/>
    </location>
</feature>
<feature type="compositionally biased region" description="Polar residues" evidence="1">
    <location>
        <begin position="2700"/>
        <end position="2714"/>
    </location>
</feature>
<sequence length="2863" mass="311422">MNTPTQQFPKNDNIPESSPGPEATESTTNKPDDSDLLNRSAFRRDSGSRSATKKVKIVDPKQNVEGDSDEEDSISQPNTGNIPVLGESVSAVNCGQANDQQAASAASIDRKKTKEERKKEREKKKEEEMLKKYQAEQEAKQKISAKSKCGRWIKHNLKIGEGGYKFVYRGYDSVEARNVAWCEFKREHVDTKEKRQAMFRETEIMLKMNHPHIVRCFDVFREWIDMEDPNNQIEEKGVVIIQELMGEGTLKSIIKKNFLDGQCILKFPLITRWWHQILDALRYMHHKIQPPILHRDLKADNCFLYGASDEEYLNVKVGDFGLATHVSNSGRKTMLGTLGFMAPEIFDEKYDEKVDIYAFGMLMLEVMTNRTPYDECETVLQVAAKTMSGQGPDIMQMVSNPSLREVICACIQPLTCFRPTADELYFHPLFQPKTLPVEVEPNYDNATDRAEVLDRFVRSLGNPETHVTRTGLDDGESLEFDLDIYKAEDQDIPDLIHNLRLGYEDKLWRVFENPKQPDKKIVSNHLDKLFSSIRLQMQFLVKVLLGKRWKAILDSLVEEQRTRKKQEGASTIDEDDQSDTDAYDTSSFTIIGKYKSKWNRAKKLLEKEIQAYRNLTAVSSAGSSAVTCSAVTTGAPAVAVSGTSVTPLIVGGMTQPQMDTNHIPLGGTNIMPPGQILPGPQSKISTESIDMHCQNLEGSNQVSVPNSGLTSIGKFTVTIPPSATAAPVTPNILPLLSNNGSTPTPTPASTPIPPQTAVAQKTSEPHVSAYPNNSSVQHPSSISMNTDVNAVARRPVPDHCTTCNTTYISSQPSVVSLAGASQQGVSQKQPLQFQTQQSAPVMSTLQSQAGVFIPSQASVGKSDAEVIAANNMDTIARSAMILQQVLQGITSTSVANSCIPSSETVLGSQMQTVQQPVPVSTSGNCILATGFPSPNQQIIVNQQQQMMFAAAAAIAEQAVTAATTAAGQLSSTPLSQISNLAQQNSTGLGCATSHFSGLQSNAVSCCTDQEGVNQGQLVNTGFMVPLLSDSHSTMPQLQQPTIQYNQQFPSQVSAMNVNDNTVSSMPSMTPGLGVIGQNTSAAQNEGFVQPESDIHPKTDQSQLLINSEHVSLINQLTEVLMNNAAQGLLLGGNNYMLNSQPTQQTLPNSQPSLSQLPSRQVSLQHQQQQPPQQQQQQNQPRNTAPNFKPIERRTRKKVKSKPRYVLRVTKIERDFEGCEPDNLRPTFYLEMPDLNNPNNELWKITFRCNLSDTPEDIKLFQGSGYTPANEDIDRAAKEAVMTLLEALRNDVNSVKLNQDYVFYPRPSTAGVDQTSISHLPGLPNTLNNTSVVQCNAPVNSAFTGTFGAGGVAVQNTNTGLTYPSAAATHDGSAFMSHFEEIQPLDSKNHEDEDEFSENSRPLSPVDNGNQPMNFPFQPVINGVETLNNYKTTNSSQCMSYYTVSSCAESLPSSDSIQSSKPRSELREMTESAVGSDIPNNNFVPQSLLPMNLNYVNDILSLAGGRAENGVNFITCQPGLEEVPPLVPPHSDKPGATFVGDSGSTSCNESTSYDPSMSTQPDNTAYQGYAAQSIYTTQQSNHVSCNHGGVNYTSSSPFNPEGLVTVTITIPSVLETTLRSLVSKLCSNPSHPCILIPTLESNDPSSVPHCSSVRVVDIPEGHIFAGVPGDGRMPSGAYLRSTFLTSAKNDTEKAFVLVADTHSDDSFSGPHIYKLPRDSALILTHNGNIHLLDRPALVVPVRSADQNQSVSPPSSPDHSSGIQPIVSSVYVRELPMPADTDALSFDDVLALLLALRDAPQGAMQPYHLNMTMNADNENTQIESKTMVCDSVPGAESLSRRSSAAATVAPTTSGFYASQAQPVSTSGMTPSQPSQSLLSQPQQIQNPHQTGMQSAPQFPIPVSMGHQSTNQLPGAVSSNVAASRLSLPNQMHPFIQPIGQPSPLQSIPPSTVDSHNPGATAYMNQSYPSNDVMQSSQSMIAQNQLSLPVNNVYLQQQLLSMKTQPEHMSVTNQTHINPSCLSNLQQSIMQQQAHLPTQPTQPKESQQQTGIQSNTQQLLQLLSALNTLQTLDQVPQFLSNLLKTSSQVTNPSSKSVTNPGVVSTAPTVGVVRHQRQLSPPVSTQSAVPASTQPQASHIPQRLSVASPPVPNLGSCSASVNSLPVLLSRLLASAAANSEWSKLNEINKPQGVQMRPSFLATNLSSGASTVENQDNTNVQSVVKAPTSQTSNIHSTQPSHQQQQQPQMTQIPSHHQPTQIHSQLQHSSQILSQQQASQMQSHTQQQSQTPPVPTQQQTSQISGQAHQLNQLQSSAQPTQMQQHQQAAQILSQAPSHQIQQQQPPSVTPPLQTNQMIQQPVSQVTVQQPIHQTQSMQSTQQQTLPMQTHQQLSQQSHALHPSTLQHFQHHSQQLQWQQPQHLLNNIIPKLSAPAPSKDRNQQQLSLPAAHTYLSQILPELANAVRLLQQTPDSNSAGLLSVDVQNKLITLLQQQQQQQQQQQSQHQQQQQQPPPPIQHQQSQQQQQSVQQVQNQTQPQSVNHDVTFNCTGTNVAVPSCLPGNGQILNMHPISTTSKLPIPSTMNLASMNRFNVTPSPVSSNTSVPMPICSVASNCTRDHLVSLDVAKDMMNNVDHSLVNNNIPTESNMASTRPINPGGTTIANKFTVAPASLEDDDTVSSSAVVQGSTSNQRQQAPPRPPRQQRNYAGSTLGMHTSTESLGHGSVGTGNANVNMTPSMNHGLPVGTLTSVNSASNAPSAPNKAVPYKYPTENIPSQHGPSTTTMPTTTLTAALPQINNPHQSTLSSSIVTNTVPLNTVHLTTTVNSVSTVSSQNQPGSQLPNRQINAKLLARMYQSLCFISKHYININ</sequence>
<feature type="compositionally biased region" description="Low complexity" evidence="1">
    <location>
        <begin position="2512"/>
        <end position="2533"/>
    </location>
</feature>
<feature type="compositionally biased region" description="Low complexity" evidence="1">
    <location>
        <begin position="1868"/>
        <end position="1881"/>
    </location>
</feature>
<feature type="region of interest" description="Disordered" evidence="1">
    <location>
        <begin position="1449"/>
        <end position="1477"/>
    </location>
</feature>
<feature type="compositionally biased region" description="Polar residues" evidence="1">
    <location>
        <begin position="1449"/>
        <end position="1460"/>
    </location>
</feature>
<feature type="region of interest" description="Disordered" evidence="1">
    <location>
        <begin position="97"/>
        <end position="128"/>
    </location>
</feature>
<dbReference type="InterPro" id="IPR008271">
    <property type="entry name" value="Ser/Thr_kinase_AS"/>
</dbReference>
<dbReference type="GO" id="GO:0005524">
    <property type="term" value="F:ATP binding"/>
    <property type="evidence" value="ECO:0007669"/>
    <property type="project" value="InterPro"/>
</dbReference>
<dbReference type="Proteomes" id="UP000050795">
    <property type="component" value="Unassembled WGS sequence"/>
</dbReference>
<reference evidence="3" key="1">
    <citation type="submission" date="2022-06" db="EMBL/GenBank/DDBJ databases">
        <authorList>
            <person name="Berger JAMES D."/>
            <person name="Berger JAMES D."/>
        </authorList>
    </citation>
    <scope>NUCLEOTIDE SEQUENCE [LARGE SCALE GENOMIC DNA]</scope>
</reference>
<evidence type="ECO:0000259" key="2">
    <source>
        <dbReference type="PROSITE" id="PS50011"/>
    </source>
</evidence>
<feature type="compositionally biased region" description="Polar residues" evidence="1">
    <location>
        <begin position="770"/>
        <end position="782"/>
    </location>
</feature>
<feature type="region of interest" description="Disordered" evidence="1">
    <location>
        <begin position="1742"/>
        <end position="1761"/>
    </location>
</feature>
<dbReference type="GO" id="GO:0004672">
    <property type="term" value="F:protein kinase activity"/>
    <property type="evidence" value="ECO:0007669"/>
    <property type="project" value="InterPro"/>
</dbReference>
<dbReference type="PROSITE" id="PS50011">
    <property type="entry name" value="PROTEIN_KINASE_DOM"/>
    <property type="match status" value="1"/>
</dbReference>
<feature type="compositionally biased region" description="Low complexity" evidence="1">
    <location>
        <begin position="1143"/>
        <end position="1180"/>
    </location>
</feature>
<feature type="region of interest" description="Disordered" evidence="1">
    <location>
        <begin position="1385"/>
        <end position="1410"/>
    </location>
</feature>
<feature type="compositionally biased region" description="Polar residues" evidence="1">
    <location>
        <begin position="1858"/>
        <end position="1867"/>
    </location>
</feature>
<dbReference type="SUPFAM" id="SSF56112">
    <property type="entry name" value="Protein kinase-like (PK-like)"/>
    <property type="match status" value="1"/>
</dbReference>
<feature type="compositionally biased region" description="Polar residues" evidence="1">
    <location>
        <begin position="2114"/>
        <end position="2135"/>
    </location>
</feature>
<proteinExistence type="predicted"/>
<feature type="compositionally biased region" description="Polar residues" evidence="1">
    <location>
        <begin position="1882"/>
        <end position="1894"/>
    </location>
</feature>
<evidence type="ECO:0000256" key="1">
    <source>
        <dbReference type="SAM" id="MobiDB-lite"/>
    </source>
</evidence>
<dbReference type="InterPro" id="IPR000719">
    <property type="entry name" value="Prot_kinase_dom"/>
</dbReference>
<reference evidence="4" key="2">
    <citation type="submission" date="2023-11" db="UniProtKB">
        <authorList>
            <consortium name="WormBaseParasite"/>
        </authorList>
    </citation>
    <scope>IDENTIFICATION</scope>
</reference>
<accession>A0AA85JQ04</accession>
<feature type="compositionally biased region" description="Polar residues" evidence="1">
    <location>
        <begin position="1398"/>
        <end position="1410"/>
    </location>
</feature>
<dbReference type="InterPro" id="IPR011009">
    <property type="entry name" value="Kinase-like_dom_sf"/>
</dbReference>
<feature type="region of interest" description="Disordered" evidence="1">
    <location>
        <begin position="1540"/>
        <end position="1559"/>
    </location>
</feature>
<dbReference type="Gene3D" id="1.10.510.10">
    <property type="entry name" value="Transferase(Phosphotransferase) domain 1"/>
    <property type="match status" value="1"/>
</dbReference>
<feature type="region of interest" description="Disordered" evidence="1">
    <location>
        <begin position="1"/>
        <end position="85"/>
    </location>
</feature>
<feature type="region of interest" description="Disordered" evidence="1">
    <location>
        <begin position="2221"/>
        <end position="2379"/>
    </location>
</feature>
<feature type="compositionally biased region" description="Low complexity" evidence="1">
    <location>
        <begin position="2229"/>
        <end position="2298"/>
    </location>
</feature>
<dbReference type="Gene3D" id="3.30.200.20">
    <property type="entry name" value="Phosphorylase Kinase, domain 1"/>
    <property type="match status" value="1"/>
</dbReference>
<dbReference type="SMART" id="SM00220">
    <property type="entry name" value="S_TKc"/>
    <property type="match status" value="1"/>
</dbReference>
<dbReference type="InterPro" id="IPR050588">
    <property type="entry name" value="WNK_Ser-Thr_kinase"/>
</dbReference>
<organism evidence="3 4">
    <name type="scientific">Trichobilharzia regenti</name>
    <name type="common">Nasal bird schistosome</name>
    <dbReference type="NCBI Taxonomy" id="157069"/>
    <lineage>
        <taxon>Eukaryota</taxon>
        <taxon>Metazoa</taxon>
        <taxon>Spiralia</taxon>
        <taxon>Lophotrochozoa</taxon>
        <taxon>Platyhelminthes</taxon>
        <taxon>Trematoda</taxon>
        <taxon>Digenea</taxon>
        <taxon>Strigeidida</taxon>
        <taxon>Schistosomatoidea</taxon>
        <taxon>Schistosomatidae</taxon>
        <taxon>Trichobilharzia</taxon>
    </lineage>
</organism>
<feature type="compositionally biased region" description="Polar residues" evidence="1">
    <location>
        <begin position="1541"/>
        <end position="1559"/>
    </location>
</feature>
<dbReference type="PROSITE" id="PS00108">
    <property type="entry name" value="PROTEIN_KINASE_ST"/>
    <property type="match status" value="1"/>
</dbReference>
<dbReference type="PANTHER" id="PTHR13902">
    <property type="entry name" value="SERINE/THREONINE-PROTEIN KINASE WNK WITH NO LYSINE -RELATED"/>
    <property type="match status" value="1"/>
</dbReference>
<feature type="compositionally biased region" description="Polar residues" evidence="1">
    <location>
        <begin position="2673"/>
        <end position="2685"/>
    </location>
</feature>
<feature type="compositionally biased region" description="Polar residues" evidence="1">
    <location>
        <begin position="1"/>
        <end position="16"/>
    </location>
</feature>
<keyword evidence="3" id="KW-1185">Reference proteome</keyword>